<reference evidence="1 2" key="1">
    <citation type="submission" date="2017-02" db="EMBL/GenBank/DDBJ databases">
        <authorList>
            <person name="Peterson S.W."/>
        </authorList>
    </citation>
    <scope>NUCLEOTIDE SEQUENCE [LARGE SCALE GENOMIC DNA]</scope>
    <source>
        <strain evidence="1 2">ATCC 35992</strain>
    </source>
</reference>
<gene>
    <name evidence="1" type="ORF">SAMN02745111_01408</name>
</gene>
<dbReference type="Pfam" id="PF14337">
    <property type="entry name" value="Abi_alpha"/>
    <property type="match status" value="1"/>
</dbReference>
<dbReference type="EMBL" id="FUXZ01000008">
    <property type="protein sequence ID" value="SKA67174.1"/>
    <property type="molecule type" value="Genomic_DNA"/>
</dbReference>
<evidence type="ECO:0000313" key="1">
    <source>
        <dbReference type="EMBL" id="SKA67174.1"/>
    </source>
</evidence>
<dbReference type="STRING" id="39495.SAMN02745111_01408"/>
<dbReference type="Gene3D" id="3.30.110.190">
    <property type="match status" value="1"/>
</dbReference>
<dbReference type="InterPro" id="IPR025506">
    <property type="entry name" value="Abi_alpha"/>
</dbReference>
<evidence type="ECO:0000313" key="2">
    <source>
        <dbReference type="Proteomes" id="UP000190814"/>
    </source>
</evidence>
<name>A0A1T4VQA4_9FIRM</name>
<dbReference type="Proteomes" id="UP000190814">
    <property type="component" value="Unassembled WGS sequence"/>
</dbReference>
<accession>A0A1T4VQA4</accession>
<dbReference type="OrthoDB" id="2339567at2"/>
<organism evidence="1 2">
    <name type="scientific">Eubacterium uniforme</name>
    <dbReference type="NCBI Taxonomy" id="39495"/>
    <lineage>
        <taxon>Bacteria</taxon>
        <taxon>Bacillati</taxon>
        <taxon>Bacillota</taxon>
        <taxon>Clostridia</taxon>
        <taxon>Eubacteriales</taxon>
        <taxon>Eubacteriaceae</taxon>
        <taxon>Eubacterium</taxon>
    </lineage>
</organism>
<keyword evidence="2" id="KW-1185">Reference proteome</keyword>
<proteinExistence type="predicted"/>
<dbReference type="RefSeq" id="WP_159444321.1">
    <property type="nucleotide sequence ID" value="NZ_FUXZ01000008.1"/>
</dbReference>
<dbReference type="AlphaFoldDB" id="A0A1T4VQA4"/>
<evidence type="ECO:0008006" key="3">
    <source>
        <dbReference type="Google" id="ProtNLM"/>
    </source>
</evidence>
<sequence>METGVNKLLEGTGEAIKTVPELYDDGLKPAVQESGKTLSLLPKTINAALVPLRKWIAEREYSLAETEKLLEIKLRNIDYNKIVTPEAYVAVPALQAISYSMDSEELRNMYANLLAKAMNVDEKDKVHPAFVELIKQMAPREALILDGIFKSSLTPLIDLSIRTDKGNDNHIYNISWITCFSYDDIAVALDNLERMGLIEIPFGESYADDRVYNSIRNTSVYKEQREKLENMNIGKIKETKKHIKKTALANSFYEICLKEK</sequence>
<protein>
    <recommendedName>
        <fullName evidence="3">DUF4393 domain-containing protein</fullName>
    </recommendedName>
</protein>